<evidence type="ECO:0000313" key="2">
    <source>
        <dbReference type="Proteomes" id="UP000887572"/>
    </source>
</evidence>
<keyword evidence="2" id="KW-1185">Reference proteome</keyword>
<organism evidence="2 3">
    <name type="scientific">Globodera rostochiensis</name>
    <name type="common">Golden nematode worm</name>
    <name type="synonym">Heterodera rostochiensis</name>
    <dbReference type="NCBI Taxonomy" id="31243"/>
    <lineage>
        <taxon>Eukaryota</taxon>
        <taxon>Metazoa</taxon>
        <taxon>Ecdysozoa</taxon>
        <taxon>Nematoda</taxon>
        <taxon>Chromadorea</taxon>
        <taxon>Rhabditida</taxon>
        <taxon>Tylenchina</taxon>
        <taxon>Tylenchomorpha</taxon>
        <taxon>Tylenchoidea</taxon>
        <taxon>Heteroderidae</taxon>
        <taxon>Heteroderinae</taxon>
        <taxon>Globodera</taxon>
    </lineage>
</organism>
<proteinExistence type="predicted"/>
<accession>A0A914HNP2</accession>
<reference evidence="3" key="1">
    <citation type="submission" date="2022-11" db="UniProtKB">
        <authorList>
            <consortium name="WormBaseParasite"/>
        </authorList>
    </citation>
    <scope>IDENTIFICATION</scope>
</reference>
<feature type="compositionally biased region" description="Polar residues" evidence="1">
    <location>
        <begin position="48"/>
        <end position="57"/>
    </location>
</feature>
<feature type="region of interest" description="Disordered" evidence="1">
    <location>
        <begin position="1"/>
        <end position="70"/>
    </location>
</feature>
<dbReference type="Proteomes" id="UP000887572">
    <property type="component" value="Unplaced"/>
</dbReference>
<feature type="compositionally biased region" description="Low complexity" evidence="1">
    <location>
        <begin position="58"/>
        <end position="70"/>
    </location>
</feature>
<dbReference type="WBParaSite" id="Gr19_v10_g2477.t1">
    <property type="protein sequence ID" value="Gr19_v10_g2477.t1"/>
    <property type="gene ID" value="Gr19_v10_g2477"/>
</dbReference>
<protein>
    <submittedName>
        <fullName evidence="3">Histone H3</fullName>
    </submittedName>
</protein>
<sequence>MHVLGAETPGPKRRGRNAGAETSGPKRRGRNAGAETPGPKRRGRNAGAETTCSQGSQLVETEVGLVETEV</sequence>
<evidence type="ECO:0000256" key="1">
    <source>
        <dbReference type="SAM" id="MobiDB-lite"/>
    </source>
</evidence>
<dbReference type="AlphaFoldDB" id="A0A914HNP2"/>
<evidence type="ECO:0000313" key="3">
    <source>
        <dbReference type="WBParaSite" id="Gr19_v10_g2477.t1"/>
    </source>
</evidence>
<name>A0A914HNP2_GLORO</name>